<evidence type="ECO:0000313" key="2">
    <source>
        <dbReference type="EMBL" id="PIK36767.1"/>
    </source>
</evidence>
<dbReference type="InterPro" id="IPR001584">
    <property type="entry name" value="Integrase_cat-core"/>
</dbReference>
<dbReference type="FunFam" id="3.30.420.10:FF:000032">
    <property type="entry name" value="Retrovirus-related Pol polyprotein from transposon 297-like Protein"/>
    <property type="match status" value="1"/>
</dbReference>
<dbReference type="OrthoDB" id="4369127at2759"/>
<name>A0A2G8JM12_STIJA</name>
<evidence type="ECO:0000259" key="1">
    <source>
        <dbReference type="PROSITE" id="PS50994"/>
    </source>
</evidence>
<sequence>MGAYIRERWYTVPYNHFKGTEGTADLPTIATKRYRPQLCSRPDWSPGSEKTFKLARLRCHWIGMANDIVEYCRDVRGVHLPKVDQKIKTSMGSVVAKRPLEIVAIDFTMLEPSCGGVENVLVLTDVFTKFTQAVPTRDQKASTVAQVLFREWFIKFGIPERIHSDQGRNFESRLVQELCNLYNIKKTHTTPYHPEGNAQCERFNRTADRLNCLWIRREMA</sequence>
<dbReference type="SUPFAM" id="SSF53098">
    <property type="entry name" value="Ribonuclease H-like"/>
    <property type="match status" value="1"/>
</dbReference>
<dbReference type="GO" id="GO:0003676">
    <property type="term" value="F:nucleic acid binding"/>
    <property type="evidence" value="ECO:0007669"/>
    <property type="project" value="InterPro"/>
</dbReference>
<gene>
    <name evidence="2" type="ORF">BSL78_26411</name>
</gene>
<feature type="domain" description="Integrase catalytic" evidence="1">
    <location>
        <begin position="95"/>
        <end position="220"/>
    </location>
</feature>
<dbReference type="Proteomes" id="UP000230750">
    <property type="component" value="Unassembled WGS sequence"/>
</dbReference>
<dbReference type="PROSITE" id="PS50994">
    <property type="entry name" value="INTEGRASE"/>
    <property type="match status" value="1"/>
</dbReference>
<dbReference type="AlphaFoldDB" id="A0A2G8JM12"/>
<dbReference type="InterPro" id="IPR012337">
    <property type="entry name" value="RNaseH-like_sf"/>
</dbReference>
<dbReference type="InterPro" id="IPR050951">
    <property type="entry name" value="Retrovirus_Pol_polyprotein"/>
</dbReference>
<accession>A0A2G8JM12</accession>
<dbReference type="Pfam" id="PF00665">
    <property type="entry name" value="rve"/>
    <property type="match status" value="1"/>
</dbReference>
<organism evidence="2 3">
    <name type="scientific">Stichopus japonicus</name>
    <name type="common">Sea cucumber</name>
    <dbReference type="NCBI Taxonomy" id="307972"/>
    <lineage>
        <taxon>Eukaryota</taxon>
        <taxon>Metazoa</taxon>
        <taxon>Echinodermata</taxon>
        <taxon>Eleutherozoa</taxon>
        <taxon>Echinozoa</taxon>
        <taxon>Holothuroidea</taxon>
        <taxon>Aspidochirotacea</taxon>
        <taxon>Aspidochirotida</taxon>
        <taxon>Stichopodidae</taxon>
        <taxon>Apostichopus</taxon>
    </lineage>
</organism>
<keyword evidence="3" id="KW-1185">Reference proteome</keyword>
<dbReference type="GO" id="GO:0015074">
    <property type="term" value="P:DNA integration"/>
    <property type="evidence" value="ECO:0007669"/>
    <property type="project" value="InterPro"/>
</dbReference>
<comment type="caution">
    <text evidence="2">The sequence shown here is derived from an EMBL/GenBank/DDBJ whole genome shotgun (WGS) entry which is preliminary data.</text>
</comment>
<protein>
    <submittedName>
        <fullName evidence="2">Retrovirus polyprotein</fullName>
    </submittedName>
</protein>
<dbReference type="EMBL" id="MRZV01001621">
    <property type="protein sequence ID" value="PIK36767.1"/>
    <property type="molecule type" value="Genomic_DNA"/>
</dbReference>
<dbReference type="PANTHER" id="PTHR37984:SF15">
    <property type="entry name" value="INTEGRASE CATALYTIC DOMAIN-CONTAINING PROTEIN"/>
    <property type="match status" value="1"/>
</dbReference>
<dbReference type="Gene3D" id="3.30.420.10">
    <property type="entry name" value="Ribonuclease H-like superfamily/Ribonuclease H"/>
    <property type="match status" value="1"/>
</dbReference>
<reference evidence="2 3" key="1">
    <citation type="journal article" date="2017" name="PLoS Biol.">
        <title>The sea cucumber genome provides insights into morphological evolution and visceral regeneration.</title>
        <authorList>
            <person name="Zhang X."/>
            <person name="Sun L."/>
            <person name="Yuan J."/>
            <person name="Sun Y."/>
            <person name="Gao Y."/>
            <person name="Zhang L."/>
            <person name="Li S."/>
            <person name="Dai H."/>
            <person name="Hamel J.F."/>
            <person name="Liu C."/>
            <person name="Yu Y."/>
            <person name="Liu S."/>
            <person name="Lin W."/>
            <person name="Guo K."/>
            <person name="Jin S."/>
            <person name="Xu P."/>
            <person name="Storey K.B."/>
            <person name="Huan P."/>
            <person name="Zhang T."/>
            <person name="Zhou Y."/>
            <person name="Zhang J."/>
            <person name="Lin C."/>
            <person name="Li X."/>
            <person name="Xing L."/>
            <person name="Huo D."/>
            <person name="Sun M."/>
            <person name="Wang L."/>
            <person name="Mercier A."/>
            <person name="Li F."/>
            <person name="Yang H."/>
            <person name="Xiang J."/>
        </authorList>
    </citation>
    <scope>NUCLEOTIDE SEQUENCE [LARGE SCALE GENOMIC DNA]</scope>
    <source>
        <strain evidence="2">Shaxun</strain>
        <tissue evidence="2">Muscle</tissue>
    </source>
</reference>
<dbReference type="InterPro" id="IPR036397">
    <property type="entry name" value="RNaseH_sf"/>
</dbReference>
<evidence type="ECO:0000313" key="3">
    <source>
        <dbReference type="Proteomes" id="UP000230750"/>
    </source>
</evidence>
<dbReference type="PANTHER" id="PTHR37984">
    <property type="entry name" value="PROTEIN CBG26694"/>
    <property type="match status" value="1"/>
</dbReference>
<proteinExistence type="predicted"/>